<organism evidence="3 4">
    <name type="scientific">Pseudonocardia kongjuensis</name>
    <dbReference type="NCBI Taxonomy" id="102227"/>
    <lineage>
        <taxon>Bacteria</taxon>
        <taxon>Bacillati</taxon>
        <taxon>Actinomycetota</taxon>
        <taxon>Actinomycetes</taxon>
        <taxon>Pseudonocardiales</taxon>
        <taxon>Pseudonocardiaceae</taxon>
        <taxon>Pseudonocardia</taxon>
    </lineage>
</organism>
<evidence type="ECO:0000256" key="1">
    <source>
        <dbReference type="ARBA" id="ARBA00023002"/>
    </source>
</evidence>
<dbReference type="InterPro" id="IPR011576">
    <property type="entry name" value="Pyridox_Oxase_N"/>
</dbReference>
<dbReference type="SUPFAM" id="SSF50475">
    <property type="entry name" value="FMN-binding split barrel"/>
    <property type="match status" value="1"/>
</dbReference>
<protein>
    <submittedName>
        <fullName evidence="3">Pyridoxamine 5'-phosphate oxidase family protein</fullName>
    </submittedName>
</protein>
<dbReference type="InterPro" id="IPR052019">
    <property type="entry name" value="F420H2_bilvrd_red/Heme_oxyg"/>
</dbReference>
<evidence type="ECO:0000313" key="4">
    <source>
        <dbReference type="Proteomes" id="UP001501414"/>
    </source>
</evidence>
<evidence type="ECO:0000313" key="3">
    <source>
        <dbReference type="EMBL" id="GAA1385418.1"/>
    </source>
</evidence>
<gene>
    <name evidence="3" type="ORF">GCM10009613_17810</name>
</gene>
<evidence type="ECO:0000259" key="2">
    <source>
        <dbReference type="Pfam" id="PF01243"/>
    </source>
</evidence>
<name>A0ABN1XPG2_9PSEU</name>
<keyword evidence="4" id="KW-1185">Reference proteome</keyword>
<dbReference type="Proteomes" id="UP001501414">
    <property type="component" value="Unassembled WGS sequence"/>
</dbReference>
<feature type="domain" description="Pyridoxamine 5'-phosphate oxidase N-terminal" evidence="2">
    <location>
        <begin position="8"/>
        <end position="134"/>
    </location>
</feature>
<dbReference type="PANTHER" id="PTHR35176">
    <property type="entry name" value="HEME OXYGENASE HI_0854-RELATED"/>
    <property type="match status" value="1"/>
</dbReference>
<keyword evidence="1" id="KW-0560">Oxidoreductase</keyword>
<sequence length="139" mass="15068">MSTSTALTAEDVEFLGRPLLGLLTVAGAAEPPQPRPVWFEAAADGTIALFTLRGSPKLRHLERDPRASLVVAAPVGERERWVAVAGRTTLHDDGVDELVTRLAGRYWDPVDRAGDLAGMLAGDNVRVQLHPEKVSRFSF</sequence>
<dbReference type="Pfam" id="PF01243">
    <property type="entry name" value="PNPOx_N"/>
    <property type="match status" value="1"/>
</dbReference>
<dbReference type="InterPro" id="IPR012349">
    <property type="entry name" value="Split_barrel_FMN-bd"/>
</dbReference>
<accession>A0ABN1XPG2</accession>
<dbReference type="EMBL" id="BAAAJK010000006">
    <property type="protein sequence ID" value="GAA1385418.1"/>
    <property type="molecule type" value="Genomic_DNA"/>
</dbReference>
<proteinExistence type="predicted"/>
<comment type="caution">
    <text evidence="3">The sequence shown here is derived from an EMBL/GenBank/DDBJ whole genome shotgun (WGS) entry which is preliminary data.</text>
</comment>
<dbReference type="RefSeq" id="WP_344020312.1">
    <property type="nucleotide sequence ID" value="NZ_BAAAJK010000006.1"/>
</dbReference>
<dbReference type="Gene3D" id="2.30.110.10">
    <property type="entry name" value="Electron Transport, Fmn-binding Protein, Chain A"/>
    <property type="match status" value="1"/>
</dbReference>
<reference evidence="3 4" key="1">
    <citation type="journal article" date="2019" name="Int. J. Syst. Evol. Microbiol.">
        <title>The Global Catalogue of Microorganisms (GCM) 10K type strain sequencing project: providing services to taxonomists for standard genome sequencing and annotation.</title>
        <authorList>
            <consortium name="The Broad Institute Genomics Platform"/>
            <consortium name="The Broad Institute Genome Sequencing Center for Infectious Disease"/>
            <person name="Wu L."/>
            <person name="Ma J."/>
        </authorList>
    </citation>
    <scope>NUCLEOTIDE SEQUENCE [LARGE SCALE GENOMIC DNA]</scope>
    <source>
        <strain evidence="3 4">JCM 11896</strain>
    </source>
</reference>
<dbReference type="PANTHER" id="PTHR35176:SF6">
    <property type="entry name" value="HEME OXYGENASE HI_0854-RELATED"/>
    <property type="match status" value="1"/>
</dbReference>